<accession>A0AAV6GQH2</accession>
<dbReference type="InterPro" id="IPR011993">
    <property type="entry name" value="PH-like_dom_sf"/>
</dbReference>
<evidence type="ECO:0000256" key="8">
    <source>
        <dbReference type="ARBA" id="ARBA00067675"/>
    </source>
</evidence>
<organism evidence="15 16">
    <name type="scientific">Alosa alosa</name>
    <name type="common">allis shad</name>
    <dbReference type="NCBI Taxonomy" id="278164"/>
    <lineage>
        <taxon>Eukaryota</taxon>
        <taxon>Metazoa</taxon>
        <taxon>Chordata</taxon>
        <taxon>Craniata</taxon>
        <taxon>Vertebrata</taxon>
        <taxon>Euteleostomi</taxon>
        <taxon>Actinopterygii</taxon>
        <taxon>Neopterygii</taxon>
        <taxon>Teleostei</taxon>
        <taxon>Clupei</taxon>
        <taxon>Clupeiformes</taxon>
        <taxon>Clupeoidei</taxon>
        <taxon>Clupeidae</taxon>
        <taxon>Alosa</taxon>
    </lineage>
</organism>
<dbReference type="CDD" id="cd06720">
    <property type="entry name" value="PDZ1_APBA1_3-like"/>
    <property type="match status" value="1"/>
</dbReference>
<dbReference type="GO" id="GO:0005886">
    <property type="term" value="C:plasma membrane"/>
    <property type="evidence" value="ECO:0007669"/>
    <property type="project" value="TreeGrafter"/>
</dbReference>
<evidence type="ECO:0000256" key="6">
    <source>
        <dbReference type="ARBA" id="ARBA00022990"/>
    </source>
</evidence>
<keyword evidence="5" id="KW-0677">Repeat</keyword>
<dbReference type="GO" id="GO:0043197">
    <property type="term" value="C:dendritic spine"/>
    <property type="evidence" value="ECO:0007669"/>
    <property type="project" value="TreeGrafter"/>
</dbReference>
<evidence type="ECO:0000256" key="5">
    <source>
        <dbReference type="ARBA" id="ARBA00022737"/>
    </source>
</evidence>
<keyword evidence="16" id="KW-1185">Reference proteome</keyword>
<feature type="domain" description="PID" evidence="13">
    <location>
        <begin position="422"/>
        <end position="576"/>
    </location>
</feature>
<dbReference type="Proteomes" id="UP000823561">
    <property type="component" value="Chromosome 9"/>
</dbReference>
<feature type="compositionally biased region" description="Polar residues" evidence="12">
    <location>
        <begin position="71"/>
        <end position="84"/>
    </location>
</feature>
<dbReference type="SUPFAM" id="SSF50729">
    <property type="entry name" value="PH domain-like"/>
    <property type="match status" value="1"/>
</dbReference>
<feature type="region of interest" description="Disordered" evidence="12">
    <location>
        <begin position="243"/>
        <end position="282"/>
    </location>
</feature>
<dbReference type="PANTHER" id="PTHR12345">
    <property type="entry name" value="SYNTENIN RELATED"/>
    <property type="match status" value="1"/>
</dbReference>
<proteinExistence type="predicted"/>
<dbReference type="Gene3D" id="2.30.42.10">
    <property type="match status" value="2"/>
</dbReference>
<dbReference type="InterPro" id="IPR006020">
    <property type="entry name" value="PTB/PI_dom"/>
</dbReference>
<keyword evidence="4" id="KW-0597">Phosphoprotein</keyword>
<protein>
    <recommendedName>
        <fullName evidence="8">Amyloid-beta A4 precursor protein-binding family A member 3</fullName>
    </recommendedName>
    <alternativeName>
        <fullName evidence="10">Adapter protein X11gamma</fullName>
    </alternativeName>
    <alternativeName>
        <fullName evidence="9">Neuron-specific X11L2 protein</fullName>
    </alternativeName>
    <alternativeName>
        <fullName evidence="11">Neuronal Munc18-1-interacting protein 3</fullName>
    </alternativeName>
</protein>
<evidence type="ECO:0000256" key="10">
    <source>
        <dbReference type="ARBA" id="ARBA00078850"/>
    </source>
</evidence>
<evidence type="ECO:0000256" key="3">
    <source>
        <dbReference type="ARBA" id="ARBA00022490"/>
    </source>
</evidence>
<comment type="function">
    <text evidence="7">May modulate processing of the amyloid-beta precursor protein (APP) and hence formation of APP-beta. May enhance the activity of HIF1A in macrophages by inhibiting the activity of HIF1AN.</text>
</comment>
<dbReference type="PANTHER" id="PTHR12345:SF9">
    <property type="entry name" value="AMYLOID-BETA A4 PRECURSOR PROTEIN-BINDING FAMILY A MEMBER 3"/>
    <property type="match status" value="1"/>
</dbReference>
<feature type="compositionally biased region" description="Pro residues" evidence="12">
    <location>
        <begin position="246"/>
        <end position="255"/>
    </location>
</feature>
<keyword evidence="2" id="KW-0813">Transport</keyword>
<dbReference type="GO" id="GO:0048471">
    <property type="term" value="C:perinuclear region of cytoplasm"/>
    <property type="evidence" value="ECO:0007669"/>
    <property type="project" value="UniProtKB-SubCell"/>
</dbReference>
<dbReference type="GO" id="GO:0001540">
    <property type="term" value="F:amyloid-beta binding"/>
    <property type="evidence" value="ECO:0007669"/>
    <property type="project" value="TreeGrafter"/>
</dbReference>
<dbReference type="SMART" id="SM00228">
    <property type="entry name" value="PDZ"/>
    <property type="match status" value="2"/>
</dbReference>
<gene>
    <name evidence="15" type="ORF">AALO_G00125220</name>
</gene>
<dbReference type="SUPFAM" id="SSF50156">
    <property type="entry name" value="PDZ domain-like"/>
    <property type="match status" value="2"/>
</dbReference>
<feature type="region of interest" description="Disordered" evidence="12">
    <location>
        <begin position="382"/>
        <end position="402"/>
    </location>
</feature>
<dbReference type="GO" id="GO:0007268">
    <property type="term" value="P:chemical synaptic transmission"/>
    <property type="evidence" value="ECO:0007669"/>
    <property type="project" value="TreeGrafter"/>
</dbReference>
<sequence>MSAFQHIGKNCCQPRVLYLGKMAEEAGTTLINGEEGKHRDLLQAEVQALMINVSPASKNNEANIPLHDSPAPSQSEEIVSQPNSGLVDVDHSSSNPTQENSRKADLEDLDSFNLIEPPPLDWRSDSSSEAGCIGEADSEGFIQTDLINIPEYAASEDGSQLAASVPEAPLLPYQVDIGNHNVGRAFEQSVEEVLQNEVIKGQEEEEQQEKKNEDQEGPANEQCGPPDVDHSHIHTLLSHLQLISPSPAPDSPSPEPAQATLLDLTDPTPYDTLSTLGPVNVPQAQGTAASGLLFTESHQKDLLGLLEGPSSAEVRPQLSPPCLSYGHLSAGVDAVVSVSYSHEDAERYWEGSHGGHNEPEDEIHALDYSGEDASGLLWQRREEPPAEEEGEELAASGSDMDAEARPAYKDVPGPCDPDDLLDGVIFGAKYLGSTQLQSDKNPSTSARMAQAQEAVDRIKAPEGESQPMTEVDLFISTQRIKVLNADTQEAMMDHSLQMISYIADIGNIVVLMARRKPAGRKGSDGGQAANPAAPPKKCWMLCHVFISDDAQIIAQAIGQAFAVAYQQFMQTNGIKPDEYDDFLSTQELYNGDLVHFSCSENIREVCVRKAIGEILGLAVVESGWGSILPTVVVANLLHGGPAERSGELSIGDRIMSVNGTSLVGLPITTCHNIIRDLKNQAQVKLSIVHCPPVTMAIIKRPDPKYQLGFSVEDGIICSLMRGGIAERGGIRVGHRIIEINGQSVVATPHDKIIHILTNAVGEIHLKTMPASTYRLLTGQEQPVFL</sequence>
<keyword evidence="6" id="KW-0007">Acetylation</keyword>
<dbReference type="SMART" id="SM00462">
    <property type="entry name" value="PTB"/>
    <property type="match status" value="1"/>
</dbReference>
<feature type="region of interest" description="Disordered" evidence="12">
    <location>
        <begin position="200"/>
        <end position="231"/>
    </location>
</feature>
<evidence type="ECO:0000259" key="13">
    <source>
        <dbReference type="PROSITE" id="PS01179"/>
    </source>
</evidence>
<dbReference type="PROSITE" id="PS01179">
    <property type="entry name" value="PID"/>
    <property type="match status" value="1"/>
</dbReference>
<dbReference type="FunFam" id="2.30.42.10:FF:000017">
    <property type="entry name" value="Amyloid beta A4 protein-binding family A member 1"/>
    <property type="match status" value="1"/>
</dbReference>
<evidence type="ECO:0000256" key="9">
    <source>
        <dbReference type="ARBA" id="ARBA00077607"/>
    </source>
</evidence>
<evidence type="ECO:0000256" key="12">
    <source>
        <dbReference type="SAM" id="MobiDB-lite"/>
    </source>
</evidence>
<feature type="domain" description="PDZ" evidence="14">
    <location>
        <begin position="694"/>
        <end position="771"/>
    </location>
</feature>
<reference evidence="15" key="1">
    <citation type="submission" date="2020-10" db="EMBL/GenBank/DDBJ databases">
        <title>Chromosome-scale genome assembly of the Allis shad, Alosa alosa.</title>
        <authorList>
            <person name="Margot Z."/>
            <person name="Christophe K."/>
            <person name="Cabau C."/>
            <person name="Louis A."/>
            <person name="Berthelot C."/>
            <person name="Parey E."/>
            <person name="Roest Crollius H."/>
            <person name="Montfort J."/>
            <person name="Robinson-Rechavi M."/>
            <person name="Bucao C."/>
            <person name="Bouchez O."/>
            <person name="Gislard M."/>
            <person name="Lluch J."/>
            <person name="Milhes M."/>
            <person name="Lampietro C."/>
            <person name="Lopez Roques C."/>
            <person name="Donnadieu C."/>
            <person name="Braasch I."/>
            <person name="Desvignes T."/>
            <person name="Postlethwait J."/>
            <person name="Bobe J."/>
            <person name="Guiguen Y."/>
        </authorList>
    </citation>
    <scope>NUCLEOTIDE SEQUENCE</scope>
    <source>
        <strain evidence="15">M-15738</strain>
        <tissue evidence="15">Blood</tissue>
    </source>
</reference>
<dbReference type="FunFam" id="2.30.29.30:FF:000222">
    <property type="entry name" value="amyloid beta A4 precursor protein-binding family A member 3"/>
    <property type="match status" value="1"/>
</dbReference>
<keyword evidence="3" id="KW-0963">Cytoplasm</keyword>
<evidence type="ECO:0000256" key="2">
    <source>
        <dbReference type="ARBA" id="ARBA00022448"/>
    </source>
</evidence>
<dbReference type="EMBL" id="JADWDJ010000009">
    <property type="protein sequence ID" value="KAG5275847.1"/>
    <property type="molecule type" value="Genomic_DNA"/>
</dbReference>
<evidence type="ECO:0000313" key="16">
    <source>
        <dbReference type="Proteomes" id="UP000823561"/>
    </source>
</evidence>
<feature type="compositionally biased region" description="Polar residues" evidence="12">
    <location>
        <begin position="271"/>
        <end position="282"/>
    </location>
</feature>
<dbReference type="InterPro" id="IPR051230">
    <property type="entry name" value="APP-Binding"/>
</dbReference>
<comment type="caution">
    <text evidence="15">The sequence shown here is derived from an EMBL/GenBank/DDBJ whole genome shotgun (WGS) entry which is preliminary data.</text>
</comment>
<dbReference type="PROSITE" id="PS50106">
    <property type="entry name" value="PDZ"/>
    <property type="match status" value="2"/>
</dbReference>
<comment type="subcellular location">
    <subcellularLocation>
        <location evidence="1">Cytoplasm</location>
        <location evidence="1">Perinuclear region</location>
    </subcellularLocation>
</comment>
<dbReference type="Gene3D" id="2.30.29.30">
    <property type="entry name" value="Pleckstrin-homology domain (PH domain)/Phosphotyrosine-binding domain (PTB)"/>
    <property type="match status" value="1"/>
</dbReference>
<evidence type="ECO:0000256" key="4">
    <source>
        <dbReference type="ARBA" id="ARBA00022553"/>
    </source>
</evidence>
<evidence type="ECO:0000256" key="1">
    <source>
        <dbReference type="ARBA" id="ARBA00004556"/>
    </source>
</evidence>
<evidence type="ECO:0000313" key="15">
    <source>
        <dbReference type="EMBL" id="KAG5275847.1"/>
    </source>
</evidence>
<dbReference type="CDD" id="cd01208">
    <property type="entry name" value="PTB_X11"/>
    <property type="match status" value="1"/>
</dbReference>
<dbReference type="Pfam" id="PF00595">
    <property type="entry name" value="PDZ"/>
    <property type="match status" value="2"/>
</dbReference>
<evidence type="ECO:0000259" key="14">
    <source>
        <dbReference type="PROSITE" id="PS50106"/>
    </source>
</evidence>
<dbReference type="CDD" id="cd06793">
    <property type="entry name" value="PDZ2_APBA1_3-like"/>
    <property type="match status" value="1"/>
</dbReference>
<dbReference type="InterPro" id="IPR036034">
    <property type="entry name" value="PDZ_sf"/>
</dbReference>
<dbReference type="AlphaFoldDB" id="A0AAV6GQH2"/>
<dbReference type="FunFam" id="2.30.42.10:FF:000007">
    <property type="entry name" value="Amyloid beta A4 protein-binding family A member"/>
    <property type="match status" value="1"/>
</dbReference>
<evidence type="ECO:0000256" key="7">
    <source>
        <dbReference type="ARBA" id="ARBA00058713"/>
    </source>
</evidence>
<evidence type="ECO:0000256" key="11">
    <source>
        <dbReference type="ARBA" id="ARBA00083043"/>
    </source>
</evidence>
<dbReference type="InterPro" id="IPR001478">
    <property type="entry name" value="PDZ"/>
</dbReference>
<feature type="domain" description="PDZ" evidence="14">
    <location>
        <begin position="604"/>
        <end position="689"/>
    </location>
</feature>
<feature type="region of interest" description="Disordered" evidence="12">
    <location>
        <begin position="60"/>
        <end position="107"/>
    </location>
</feature>
<dbReference type="Pfam" id="PF00640">
    <property type="entry name" value="PID"/>
    <property type="match status" value="1"/>
</dbReference>
<name>A0AAV6GQH2_9TELE</name>